<feature type="transmembrane region" description="Helical" evidence="2">
    <location>
        <begin position="56"/>
        <end position="77"/>
    </location>
</feature>
<organism evidence="3 4">
    <name type="scientific">Ensete ventricosum</name>
    <name type="common">Abyssinian banana</name>
    <name type="synonym">Musa ensete</name>
    <dbReference type="NCBI Taxonomy" id="4639"/>
    <lineage>
        <taxon>Eukaryota</taxon>
        <taxon>Viridiplantae</taxon>
        <taxon>Streptophyta</taxon>
        <taxon>Embryophyta</taxon>
        <taxon>Tracheophyta</taxon>
        <taxon>Spermatophyta</taxon>
        <taxon>Magnoliopsida</taxon>
        <taxon>Liliopsida</taxon>
        <taxon>Zingiberales</taxon>
        <taxon>Musaceae</taxon>
        <taxon>Ensete</taxon>
    </lineage>
</organism>
<keyword evidence="2" id="KW-0472">Membrane</keyword>
<reference evidence="3 4" key="1">
    <citation type="submission" date="2022-12" db="EMBL/GenBank/DDBJ databases">
        <title>Chromosome-scale assembly of the Ensete ventricosum genome.</title>
        <authorList>
            <person name="Dussert Y."/>
            <person name="Stocks J."/>
            <person name="Wendawek A."/>
            <person name="Woldeyes F."/>
            <person name="Nichols R.A."/>
            <person name="Borrell J.S."/>
        </authorList>
    </citation>
    <scope>NUCLEOTIDE SEQUENCE [LARGE SCALE GENOMIC DNA]</scope>
    <source>
        <strain evidence="4">cv. Maze</strain>
        <tissue evidence="3">Seeds</tissue>
    </source>
</reference>
<accession>A0AAV8Q9X5</accession>
<keyword evidence="2" id="KW-1133">Transmembrane helix</keyword>
<keyword evidence="2" id="KW-0812">Transmembrane</keyword>
<gene>
    <name evidence="3" type="ORF">OPV22_026160</name>
</gene>
<dbReference type="Proteomes" id="UP001222027">
    <property type="component" value="Unassembled WGS sequence"/>
</dbReference>
<evidence type="ECO:0000256" key="1">
    <source>
        <dbReference type="SAM" id="MobiDB-lite"/>
    </source>
</evidence>
<dbReference type="EMBL" id="JAQQAF010000007">
    <property type="protein sequence ID" value="KAJ8471817.1"/>
    <property type="molecule type" value="Genomic_DNA"/>
</dbReference>
<feature type="compositionally biased region" description="Gly residues" evidence="1">
    <location>
        <begin position="1"/>
        <end position="15"/>
    </location>
</feature>
<feature type="region of interest" description="Disordered" evidence="1">
    <location>
        <begin position="1"/>
        <end position="25"/>
    </location>
</feature>
<name>A0AAV8Q9X5_ENSVE</name>
<evidence type="ECO:0000313" key="3">
    <source>
        <dbReference type="EMBL" id="KAJ8471817.1"/>
    </source>
</evidence>
<comment type="caution">
    <text evidence="3">The sequence shown here is derived from an EMBL/GenBank/DDBJ whole genome shotgun (WGS) entry which is preliminary data.</text>
</comment>
<evidence type="ECO:0000256" key="2">
    <source>
        <dbReference type="SAM" id="Phobius"/>
    </source>
</evidence>
<evidence type="ECO:0000313" key="4">
    <source>
        <dbReference type="Proteomes" id="UP001222027"/>
    </source>
</evidence>
<proteinExistence type="predicted"/>
<dbReference type="AlphaFoldDB" id="A0AAV8Q9X5"/>
<keyword evidence="4" id="KW-1185">Reference proteome</keyword>
<protein>
    <submittedName>
        <fullName evidence="3">Uncharacterized protein</fullName>
    </submittedName>
</protein>
<sequence length="92" mass="9477">MPGGGGALAGSGAGPHGEQRDSWSTRCGRTRCLIIRSGNQATDEAASASRQLPRRLIFAGILCTGLLYICGVGILILNSSTEPAIGCLAEYI</sequence>